<feature type="domain" description="MMS19 C-terminal" evidence="6">
    <location>
        <begin position="554"/>
        <end position="885"/>
    </location>
</feature>
<sequence length="934" mass="106580">MENNDLDTTVLESLTKENDIYIGISKNFAKDVLLSQLKILDVIQKLQCLLLSESVPKRDMGVLILSTTLQNLEQHVLNAQELSVLSSYFIEKLKDHHQVASSALKGVLSLVLFNDEIPKESVIDLVSCIFQHITCQQQQQPHRYLIYEIFETVLKQHLNAVESMGIDFVYGVISSIDGERDPKNLIYLFSWLQRFLKTVKLGHLSEEMFDVLSCYFPVDFKAPPSNNTVAREDLAKGLGACLTATPDFGELAISLALEKLDSTLRIAKEDSLGLLRMGCKNFDYETYYKYSIELWSQIQKEIFSNSDIELRHYCLETLMEIIRKLSLGDEKNFENLIYDITDTLQGNLLPESKLFLQSFYILNSVAKASSSSSLIIIKKILPLLENTFKMATSHRASILNVVVELVKTTIQHEGNSHRIPEEISCCYNLFCQTINDPDQNLCVEGYKGLSAILSCIPHDALLVQLKNLSELLSASLPDKVKEAVLGYFYNIAKTYPEETRHLLENDVTPLDTISHVRYLESLDSIVMLPNFKVYVMEVNMKCSLNNIKGLKHLNELLTKNCDGSLVKILIEKDFLNSLMEQLQNHKTCLENNYLQAVRLLISAIVREQEAESQSEVYSLYSNRNFELQTVNVAALSGLIVPLRRGVFSDYSKIGYLLENLKISDEIFIKETCAEVIGNLLNKITDELVLEENLCHLSALCINCETEIKILLTSWISRALVTRNHPKASLWIDNMIAILEGNLEAAKGFKILLNDSNRSISKENFCEIMPLYKQKVFHYCINKFNETRENSEAHLNAVGYLLEDVSKIVLLSIFQKALRLILQIMERSQNYKVLKVILQRITDFIQNGEQVIEDNLDDILTRILKLTTFNASMSVRIAALRCLHQMVVSYKVYKLLPMKFMVIEQLGICVDDRKRLVRIEAMECRSSWFLLDAPI</sequence>
<dbReference type="GO" id="GO:0051604">
    <property type="term" value="P:protein maturation"/>
    <property type="evidence" value="ECO:0007669"/>
    <property type="project" value="UniProtKB-UniRule"/>
</dbReference>
<dbReference type="Pfam" id="PF12460">
    <property type="entry name" value="MMS19_C"/>
    <property type="match status" value="1"/>
</dbReference>
<comment type="function">
    <text evidence="5">Key component of the cytosolic iron-sulfur protein assembly (CIA) complex, a multiprotein complex that mediates the incorporation of iron-sulfur cluster into apoproteins specifically involved in DNA metabolism and genomic integrity. In the CIA complex, MMS19 acts as an adapter between early-acting CIA components and a subset of cellular target iron-sulfur proteins.</text>
</comment>
<gene>
    <name evidence="8" type="ORF">ABEB36_012139</name>
</gene>
<keyword evidence="5" id="KW-0963">Cytoplasm</keyword>
<keyword evidence="3" id="KW-0677">Repeat</keyword>
<dbReference type="InterPro" id="IPR011989">
    <property type="entry name" value="ARM-like"/>
</dbReference>
<dbReference type="Pfam" id="PF14500">
    <property type="entry name" value="MMS19_N"/>
    <property type="match status" value="1"/>
</dbReference>
<accession>A0ABD1EEI9</accession>
<evidence type="ECO:0000256" key="1">
    <source>
        <dbReference type="ARBA" id="ARBA00004123"/>
    </source>
</evidence>
<evidence type="ECO:0000256" key="4">
    <source>
        <dbReference type="ARBA" id="ARBA00023242"/>
    </source>
</evidence>
<evidence type="ECO:0000259" key="6">
    <source>
        <dbReference type="Pfam" id="PF12460"/>
    </source>
</evidence>
<evidence type="ECO:0000256" key="2">
    <source>
        <dbReference type="ARBA" id="ARBA00009340"/>
    </source>
</evidence>
<dbReference type="GO" id="GO:0006281">
    <property type="term" value="P:DNA repair"/>
    <property type="evidence" value="ECO:0007669"/>
    <property type="project" value="UniProtKB-UniRule"/>
</dbReference>
<dbReference type="InterPro" id="IPR024687">
    <property type="entry name" value="MMS19_C"/>
</dbReference>
<reference evidence="8 9" key="1">
    <citation type="submission" date="2024-05" db="EMBL/GenBank/DDBJ databases">
        <title>Genetic variation in Jamaican populations of the coffee berry borer (Hypothenemus hampei).</title>
        <authorList>
            <person name="Errbii M."/>
            <person name="Myrie A."/>
        </authorList>
    </citation>
    <scope>NUCLEOTIDE SEQUENCE [LARGE SCALE GENOMIC DNA]</scope>
    <source>
        <strain evidence="8">JA-Hopewell-2020-01-JO</strain>
        <tissue evidence="8">Whole body</tissue>
    </source>
</reference>
<keyword evidence="4 5" id="KW-0539">Nucleus</keyword>
<evidence type="ECO:0000256" key="3">
    <source>
        <dbReference type="ARBA" id="ARBA00022737"/>
    </source>
</evidence>
<dbReference type="GO" id="GO:0005634">
    <property type="term" value="C:nucleus"/>
    <property type="evidence" value="ECO:0007669"/>
    <property type="project" value="UniProtKB-SubCell"/>
</dbReference>
<dbReference type="Gene3D" id="1.25.10.10">
    <property type="entry name" value="Leucine-rich Repeat Variant"/>
    <property type="match status" value="1"/>
</dbReference>
<dbReference type="InterPro" id="IPR016024">
    <property type="entry name" value="ARM-type_fold"/>
</dbReference>
<dbReference type="InterPro" id="IPR039920">
    <property type="entry name" value="MMS19"/>
</dbReference>
<organism evidence="8 9">
    <name type="scientific">Hypothenemus hampei</name>
    <name type="common">Coffee berry borer</name>
    <dbReference type="NCBI Taxonomy" id="57062"/>
    <lineage>
        <taxon>Eukaryota</taxon>
        <taxon>Metazoa</taxon>
        <taxon>Ecdysozoa</taxon>
        <taxon>Arthropoda</taxon>
        <taxon>Hexapoda</taxon>
        <taxon>Insecta</taxon>
        <taxon>Pterygota</taxon>
        <taxon>Neoptera</taxon>
        <taxon>Endopterygota</taxon>
        <taxon>Coleoptera</taxon>
        <taxon>Polyphaga</taxon>
        <taxon>Cucujiformia</taxon>
        <taxon>Curculionidae</taxon>
        <taxon>Scolytinae</taxon>
        <taxon>Hypothenemus</taxon>
    </lineage>
</organism>
<dbReference type="GO" id="GO:0016226">
    <property type="term" value="P:iron-sulfur cluster assembly"/>
    <property type="evidence" value="ECO:0007669"/>
    <property type="project" value="UniProtKB-UniRule"/>
</dbReference>
<evidence type="ECO:0000256" key="5">
    <source>
        <dbReference type="RuleBase" id="RU367072"/>
    </source>
</evidence>
<keyword evidence="5" id="KW-0227">DNA damage</keyword>
<keyword evidence="5" id="KW-0234">DNA repair</keyword>
<feature type="domain" description="MMS19 N-terminal" evidence="7">
    <location>
        <begin position="43"/>
        <end position="303"/>
    </location>
</feature>
<dbReference type="InterPro" id="IPR029240">
    <property type="entry name" value="MMS19_N"/>
</dbReference>
<keyword evidence="5" id="KW-0206">Cytoskeleton</keyword>
<evidence type="ECO:0000313" key="9">
    <source>
        <dbReference type="Proteomes" id="UP001566132"/>
    </source>
</evidence>
<comment type="similarity">
    <text evidence="2 5">Belongs to the MET18/MMS19 family.</text>
</comment>
<comment type="caution">
    <text evidence="8">The sequence shown here is derived from an EMBL/GenBank/DDBJ whole genome shotgun (WGS) entry which is preliminary data.</text>
</comment>
<protein>
    <recommendedName>
        <fullName evidence="5">MMS19 nucleotide excision repair protein</fullName>
    </recommendedName>
</protein>
<evidence type="ECO:0000313" key="8">
    <source>
        <dbReference type="EMBL" id="KAL1491561.1"/>
    </source>
</evidence>
<dbReference type="Proteomes" id="UP001566132">
    <property type="component" value="Unassembled WGS sequence"/>
</dbReference>
<name>A0ABD1EEI9_HYPHA</name>
<dbReference type="SUPFAM" id="SSF48371">
    <property type="entry name" value="ARM repeat"/>
    <property type="match status" value="2"/>
</dbReference>
<comment type="subcellular location">
    <subcellularLocation>
        <location evidence="5">Cytoplasm</location>
        <location evidence="5">Cytoskeleton</location>
        <location evidence="5">Spindle</location>
    </subcellularLocation>
    <subcellularLocation>
        <location evidence="1 5">Nucleus</location>
    </subcellularLocation>
</comment>
<dbReference type="PANTHER" id="PTHR12891:SF0">
    <property type="entry name" value="MMS19 NUCLEOTIDE EXCISION REPAIR PROTEIN HOMOLOG"/>
    <property type="match status" value="1"/>
</dbReference>
<dbReference type="AlphaFoldDB" id="A0ABD1EEI9"/>
<dbReference type="EMBL" id="JBDJPC010000009">
    <property type="protein sequence ID" value="KAL1491561.1"/>
    <property type="molecule type" value="Genomic_DNA"/>
</dbReference>
<keyword evidence="9" id="KW-1185">Reference proteome</keyword>
<dbReference type="GO" id="GO:0097361">
    <property type="term" value="C:cytosolic [4Fe-4S] assembly targeting complex"/>
    <property type="evidence" value="ECO:0007669"/>
    <property type="project" value="UniProtKB-UniRule"/>
</dbReference>
<proteinExistence type="inferred from homology"/>
<evidence type="ECO:0000259" key="7">
    <source>
        <dbReference type="Pfam" id="PF14500"/>
    </source>
</evidence>
<comment type="subunit">
    <text evidence="5">Component of the CIA complex.</text>
</comment>
<dbReference type="GO" id="GO:0005819">
    <property type="term" value="C:spindle"/>
    <property type="evidence" value="ECO:0007669"/>
    <property type="project" value="UniProtKB-SubCell"/>
</dbReference>
<dbReference type="PANTHER" id="PTHR12891">
    <property type="entry name" value="DNA REPAIR/TRANSCRIPTION PROTEIN MET18/MMS19"/>
    <property type="match status" value="1"/>
</dbReference>